<comment type="caution">
    <text evidence="6">The sequence shown here is derived from an EMBL/GenBank/DDBJ whole genome shotgun (WGS) entry which is preliminary data.</text>
</comment>
<dbReference type="SUPFAM" id="SSF116734">
    <property type="entry name" value="DNA methylase specificity domain"/>
    <property type="match status" value="2"/>
</dbReference>
<name>A0AA44UKG0_PSEA5</name>
<feature type="domain" description="Type I restriction modification DNA specificity" evidence="5">
    <location>
        <begin position="214"/>
        <end position="372"/>
    </location>
</feature>
<evidence type="ECO:0000256" key="4">
    <source>
        <dbReference type="ARBA" id="ARBA00038652"/>
    </source>
</evidence>
<dbReference type="EMBL" id="PHUJ01000003">
    <property type="protein sequence ID" value="PKB28736.1"/>
    <property type="molecule type" value="Genomic_DNA"/>
</dbReference>
<evidence type="ECO:0000256" key="1">
    <source>
        <dbReference type="ARBA" id="ARBA00010923"/>
    </source>
</evidence>
<dbReference type="RefSeq" id="WP_100877427.1">
    <property type="nucleotide sequence ID" value="NZ_PHUJ01000003.1"/>
</dbReference>
<dbReference type="InterPro" id="IPR051212">
    <property type="entry name" value="Type-I_RE_S_subunit"/>
</dbReference>
<dbReference type="PANTHER" id="PTHR43140:SF1">
    <property type="entry name" value="TYPE I RESTRICTION ENZYME ECOKI SPECIFICITY SUBUNIT"/>
    <property type="match status" value="1"/>
</dbReference>
<dbReference type="CDD" id="cd17249">
    <property type="entry name" value="RMtype1_S_EcoR124I-TRD2-CR2_like"/>
    <property type="match status" value="1"/>
</dbReference>
<accession>A0AA44UKG0</accession>
<comment type="subunit">
    <text evidence="4">The methyltransferase is composed of M and S polypeptides.</text>
</comment>
<dbReference type="InterPro" id="IPR044946">
    <property type="entry name" value="Restrct_endonuc_typeI_TRD_sf"/>
</dbReference>
<feature type="domain" description="Type I restriction modification DNA specificity" evidence="5">
    <location>
        <begin position="13"/>
        <end position="191"/>
    </location>
</feature>
<dbReference type="AlphaFoldDB" id="A0AA44UKG0"/>
<evidence type="ECO:0000256" key="2">
    <source>
        <dbReference type="ARBA" id="ARBA00022747"/>
    </source>
</evidence>
<evidence type="ECO:0000313" key="6">
    <source>
        <dbReference type="EMBL" id="PKB28736.1"/>
    </source>
</evidence>
<dbReference type="GO" id="GO:0003677">
    <property type="term" value="F:DNA binding"/>
    <property type="evidence" value="ECO:0007669"/>
    <property type="project" value="UniProtKB-KW"/>
</dbReference>
<evidence type="ECO:0000313" key="7">
    <source>
        <dbReference type="Proteomes" id="UP000232453"/>
    </source>
</evidence>
<dbReference type="Proteomes" id="UP000232453">
    <property type="component" value="Unassembled WGS sequence"/>
</dbReference>
<reference evidence="6 7" key="1">
    <citation type="submission" date="2017-11" db="EMBL/GenBank/DDBJ databases">
        <title>Sequencing the genomes of 1000 actinobacteria strains.</title>
        <authorList>
            <person name="Klenk H.-P."/>
        </authorList>
    </citation>
    <scope>NUCLEOTIDE SEQUENCE [LARGE SCALE GENOMIC DNA]</scope>
    <source>
        <strain evidence="6 7">DSM 44104</strain>
    </source>
</reference>
<proteinExistence type="inferred from homology"/>
<gene>
    <name evidence="6" type="ORF">ATL51_0356</name>
</gene>
<dbReference type="Gene3D" id="3.90.220.20">
    <property type="entry name" value="DNA methylase specificity domains"/>
    <property type="match status" value="2"/>
</dbReference>
<comment type="similarity">
    <text evidence="1">Belongs to the type-I restriction system S methylase family.</text>
</comment>
<evidence type="ECO:0000259" key="5">
    <source>
        <dbReference type="Pfam" id="PF01420"/>
    </source>
</evidence>
<keyword evidence="3" id="KW-0238">DNA-binding</keyword>
<dbReference type="PANTHER" id="PTHR43140">
    <property type="entry name" value="TYPE-1 RESTRICTION ENZYME ECOKI SPECIFICITY PROTEIN"/>
    <property type="match status" value="1"/>
</dbReference>
<dbReference type="InterPro" id="IPR000055">
    <property type="entry name" value="Restrct_endonuc_typeI_TRD"/>
</dbReference>
<organism evidence="6 7">
    <name type="scientific">Pseudonocardia alni</name>
    <name type="common">Amycolata alni</name>
    <dbReference type="NCBI Taxonomy" id="33907"/>
    <lineage>
        <taxon>Bacteria</taxon>
        <taxon>Bacillati</taxon>
        <taxon>Actinomycetota</taxon>
        <taxon>Actinomycetes</taxon>
        <taxon>Pseudonocardiales</taxon>
        <taxon>Pseudonocardiaceae</taxon>
        <taxon>Pseudonocardia</taxon>
    </lineage>
</organism>
<sequence>MSRLANYIKQHVPDGVEYRTLAELGTWTGGITPSKGNPKYWERGTVPWVTSMDISATGGSEIRGLVSEAALRETSLRLVTGPSIAVVMRSNVLRRFLPIGYIGIATSMNQDLRLLTPIDGIDARYVFWVLRADSERIRRACVRTDGSMAAVNSKAFFEWRIPVPPLVVQREIAALLDAFARLEADLGAALEAEREGRRVQASHYRDRLLSFDQDIEWSTLGEIAEYTNGKAHERLVSDEGDVPLVTARFISRNGEANRFVQLKDVLTPASVGDTALVLSDLPNGRALARTFFVDRDAAYAINQRIARIRVRDTGRVAPRFLFHVLNRNPGLLKYDNGSDQTHLSKGQVTGLAFPLPPLPEQERIARILDRLAPLVEDLAETLDAERETRRQQFEYYRDKLLTFKEAAG</sequence>
<evidence type="ECO:0000256" key="3">
    <source>
        <dbReference type="ARBA" id="ARBA00023125"/>
    </source>
</evidence>
<dbReference type="Pfam" id="PF01420">
    <property type="entry name" value="Methylase_S"/>
    <property type="match status" value="2"/>
</dbReference>
<keyword evidence="2" id="KW-0680">Restriction system</keyword>
<dbReference type="GO" id="GO:0009307">
    <property type="term" value="P:DNA restriction-modification system"/>
    <property type="evidence" value="ECO:0007669"/>
    <property type="project" value="UniProtKB-KW"/>
</dbReference>
<protein>
    <submittedName>
        <fullName evidence="6">Type I restriction enzyme S subunit</fullName>
    </submittedName>
</protein>